<dbReference type="AlphaFoldDB" id="A0A328AD92"/>
<dbReference type="Gene3D" id="2.40.170.20">
    <property type="entry name" value="TonB-dependent receptor, beta-barrel domain"/>
    <property type="match status" value="1"/>
</dbReference>
<dbReference type="Pfam" id="PF07715">
    <property type="entry name" value="Plug"/>
    <property type="match status" value="1"/>
</dbReference>
<dbReference type="PROSITE" id="PS52016">
    <property type="entry name" value="TONB_DEPENDENT_REC_3"/>
    <property type="match status" value="1"/>
</dbReference>
<dbReference type="CDD" id="cd01347">
    <property type="entry name" value="ligand_gated_channel"/>
    <property type="match status" value="1"/>
</dbReference>
<evidence type="ECO:0000259" key="14">
    <source>
        <dbReference type="Pfam" id="PF00593"/>
    </source>
</evidence>
<feature type="domain" description="TonB-dependent receptor plug" evidence="15">
    <location>
        <begin position="72"/>
        <end position="183"/>
    </location>
</feature>
<comment type="subcellular location">
    <subcellularLocation>
        <location evidence="1 11">Cell outer membrane</location>
        <topology evidence="1 11">Multi-pass membrane protein</topology>
    </subcellularLocation>
</comment>
<evidence type="ECO:0000256" key="8">
    <source>
        <dbReference type="ARBA" id="ARBA00023077"/>
    </source>
</evidence>
<dbReference type="GO" id="GO:0006826">
    <property type="term" value="P:iron ion transport"/>
    <property type="evidence" value="ECO:0007669"/>
    <property type="project" value="UniProtKB-KW"/>
</dbReference>
<dbReference type="Pfam" id="PF00593">
    <property type="entry name" value="TonB_dep_Rec_b-barrel"/>
    <property type="match status" value="1"/>
</dbReference>
<dbReference type="PANTHER" id="PTHR32552">
    <property type="entry name" value="FERRICHROME IRON RECEPTOR-RELATED"/>
    <property type="match status" value="1"/>
</dbReference>
<keyword evidence="8 12" id="KW-0798">TonB box</keyword>
<keyword evidence="9 11" id="KW-0472">Membrane</keyword>
<dbReference type="EMBL" id="QFYR01000004">
    <property type="protein sequence ID" value="RAK51374.1"/>
    <property type="molecule type" value="Genomic_DNA"/>
</dbReference>
<dbReference type="InterPro" id="IPR036942">
    <property type="entry name" value="Beta-barrel_TonB_sf"/>
</dbReference>
<dbReference type="GO" id="GO:0009279">
    <property type="term" value="C:cell outer membrane"/>
    <property type="evidence" value="ECO:0007669"/>
    <property type="project" value="UniProtKB-SubCell"/>
</dbReference>
<proteinExistence type="inferred from homology"/>
<keyword evidence="17" id="KW-1185">Reference proteome</keyword>
<keyword evidence="4" id="KW-0410">Iron transport</keyword>
<protein>
    <submittedName>
        <fullName evidence="16">TonB-dependent receptor</fullName>
    </submittedName>
</protein>
<dbReference type="OrthoDB" id="9760333at2"/>
<keyword evidence="6" id="KW-0408">Iron</keyword>
<sequence>MPVIRFAGSAGPRTAKPKGDHMLKSASFKMAMLGGGAAVALAGPAFAQVAGPDRGGLLDEVIVTASKREESVREVSGSVSAVSGEQLEALGAQGLADYVQRVPGVVFNQFQPGTSHVVIRGVATSAGNVQGQGTTGYYINEVPLTEPGWTIVIPDVDAFDVDRVEVLRGPQGSLFGSASMGGVVNYIANQADASGFDAAAEGTLSQTRNADLGGSAKAMLNVPIIADKLAVRGVFAHRTEPGYLDNIGVGRNGSSDISVTGGRVSVLFTPAEGSRLSWLSLYQKTEADDAPYRNPELGQFKRSTALLEPNETDFQVHSLRVDQDLGPATFTALAAYQKKSQDFLFDYTPWRSAYNADLGLNLTSPLYIESGGESEGKSLEMRVASNGEGPFRWLFGAMYFETDKFLYEQLGAQGAAAQFDASPLFGPGSGAVIAPGGAIFNAFFTDLKSKETALFGEATYAFVPQLELTVGGRLFKTKIDSVSRQQGFSTYPGGPTASPTEDEQDGFSPKVSLTWIPNDDLRVYGLYSEGFRFGTPNTQGLSTYPVPAGSGSDELKNYELGVRSDWLDGRLRVDATAFYIDWQDIQLRLLTPDNFNYAANGGAASIKGLELSTSWRVTDRFDLQSNVTWMEARLDEPLFILWYGTAPKGAQLPGSADWSVSTTAVYRFDAPYEPTLLLSHRYLSEGISDLNSAVPGVAVNEQGDYSLLDLRLSARFGSTTLTVFGDNLTDDRGVTRTVPEANGLSQGLVRPRTFGVTAHWEL</sequence>
<dbReference type="InterPro" id="IPR012910">
    <property type="entry name" value="Plug_dom"/>
</dbReference>
<keyword evidence="7" id="KW-0406">Ion transport</keyword>
<keyword evidence="2 11" id="KW-0813">Transport</keyword>
<reference evidence="17" key="1">
    <citation type="submission" date="2018-05" db="EMBL/GenBank/DDBJ databases">
        <authorList>
            <person name="Li X."/>
        </authorList>
    </citation>
    <scope>NUCLEOTIDE SEQUENCE [LARGE SCALE GENOMIC DNA]</scope>
    <source>
        <strain evidence="17">YIM 73061</strain>
    </source>
</reference>
<evidence type="ECO:0000256" key="4">
    <source>
        <dbReference type="ARBA" id="ARBA00022496"/>
    </source>
</evidence>
<evidence type="ECO:0000256" key="12">
    <source>
        <dbReference type="RuleBase" id="RU003357"/>
    </source>
</evidence>
<evidence type="ECO:0000256" key="7">
    <source>
        <dbReference type="ARBA" id="ARBA00023065"/>
    </source>
</evidence>
<feature type="region of interest" description="Disordered" evidence="13">
    <location>
        <begin position="486"/>
        <end position="507"/>
    </location>
</feature>
<dbReference type="InterPro" id="IPR039426">
    <property type="entry name" value="TonB-dep_rcpt-like"/>
</dbReference>
<evidence type="ECO:0000256" key="3">
    <source>
        <dbReference type="ARBA" id="ARBA00022452"/>
    </source>
</evidence>
<gene>
    <name evidence="16" type="ORF">DJ018_15655</name>
</gene>
<keyword evidence="10 11" id="KW-0998">Cell outer membrane</keyword>
<dbReference type="InterPro" id="IPR000531">
    <property type="entry name" value="Beta-barrel_TonB"/>
</dbReference>
<evidence type="ECO:0000256" key="11">
    <source>
        <dbReference type="PROSITE-ProRule" id="PRU01360"/>
    </source>
</evidence>
<evidence type="ECO:0000256" key="2">
    <source>
        <dbReference type="ARBA" id="ARBA00022448"/>
    </source>
</evidence>
<dbReference type="PANTHER" id="PTHR32552:SF81">
    <property type="entry name" value="TONB-DEPENDENT OUTER MEMBRANE RECEPTOR"/>
    <property type="match status" value="1"/>
</dbReference>
<comment type="similarity">
    <text evidence="11 12">Belongs to the TonB-dependent receptor family.</text>
</comment>
<feature type="domain" description="TonB-dependent receptor-like beta-barrel" evidence="14">
    <location>
        <begin position="294"/>
        <end position="728"/>
    </location>
</feature>
<accession>A0A328AD92</accession>
<keyword evidence="5 11" id="KW-0812">Transmembrane</keyword>
<name>A0A328AD92_9CAUL</name>
<dbReference type="Proteomes" id="UP000249725">
    <property type="component" value="Unassembled WGS sequence"/>
</dbReference>
<evidence type="ECO:0000259" key="15">
    <source>
        <dbReference type="Pfam" id="PF07715"/>
    </source>
</evidence>
<keyword evidence="16" id="KW-0675">Receptor</keyword>
<dbReference type="SUPFAM" id="SSF56935">
    <property type="entry name" value="Porins"/>
    <property type="match status" value="1"/>
</dbReference>
<evidence type="ECO:0000256" key="9">
    <source>
        <dbReference type="ARBA" id="ARBA00023136"/>
    </source>
</evidence>
<evidence type="ECO:0000256" key="1">
    <source>
        <dbReference type="ARBA" id="ARBA00004571"/>
    </source>
</evidence>
<evidence type="ECO:0000313" key="16">
    <source>
        <dbReference type="EMBL" id="RAK51374.1"/>
    </source>
</evidence>
<keyword evidence="3 11" id="KW-1134">Transmembrane beta strand</keyword>
<evidence type="ECO:0000256" key="6">
    <source>
        <dbReference type="ARBA" id="ARBA00023004"/>
    </source>
</evidence>
<evidence type="ECO:0000313" key="17">
    <source>
        <dbReference type="Proteomes" id="UP000249725"/>
    </source>
</evidence>
<evidence type="ECO:0000256" key="13">
    <source>
        <dbReference type="SAM" id="MobiDB-lite"/>
    </source>
</evidence>
<evidence type="ECO:0000256" key="10">
    <source>
        <dbReference type="ARBA" id="ARBA00023237"/>
    </source>
</evidence>
<comment type="caution">
    <text evidence="16">The sequence shown here is derived from an EMBL/GenBank/DDBJ whole genome shotgun (WGS) entry which is preliminary data.</text>
</comment>
<evidence type="ECO:0000256" key="5">
    <source>
        <dbReference type="ARBA" id="ARBA00022692"/>
    </source>
</evidence>
<organism evidence="16 17">
    <name type="scientific">Phenylobacterium deserti</name>
    <dbReference type="NCBI Taxonomy" id="1914756"/>
    <lineage>
        <taxon>Bacteria</taxon>
        <taxon>Pseudomonadati</taxon>
        <taxon>Pseudomonadota</taxon>
        <taxon>Alphaproteobacteria</taxon>
        <taxon>Caulobacterales</taxon>
        <taxon>Caulobacteraceae</taxon>
        <taxon>Phenylobacterium</taxon>
    </lineage>
</organism>